<accession>A0AAV6UXV0</accession>
<proteinExistence type="predicted"/>
<comment type="caution">
    <text evidence="1">The sequence shown here is derived from an EMBL/GenBank/DDBJ whole genome shotgun (WGS) entry which is preliminary data.</text>
</comment>
<organism evidence="1 2">
    <name type="scientific">Oedothorax gibbosus</name>
    <dbReference type="NCBI Taxonomy" id="931172"/>
    <lineage>
        <taxon>Eukaryota</taxon>
        <taxon>Metazoa</taxon>
        <taxon>Ecdysozoa</taxon>
        <taxon>Arthropoda</taxon>
        <taxon>Chelicerata</taxon>
        <taxon>Arachnida</taxon>
        <taxon>Araneae</taxon>
        <taxon>Araneomorphae</taxon>
        <taxon>Entelegynae</taxon>
        <taxon>Araneoidea</taxon>
        <taxon>Linyphiidae</taxon>
        <taxon>Erigoninae</taxon>
        <taxon>Oedothorax</taxon>
    </lineage>
</organism>
<protein>
    <submittedName>
        <fullName evidence="1">Uncharacterized protein</fullName>
    </submittedName>
</protein>
<evidence type="ECO:0000313" key="2">
    <source>
        <dbReference type="Proteomes" id="UP000827092"/>
    </source>
</evidence>
<dbReference type="EMBL" id="JAFNEN010000241">
    <property type="protein sequence ID" value="KAG8188330.1"/>
    <property type="molecule type" value="Genomic_DNA"/>
</dbReference>
<dbReference type="Proteomes" id="UP000827092">
    <property type="component" value="Unassembled WGS sequence"/>
</dbReference>
<sequence>MVSTVYLLFAEGCSHFAKREFLLLPEMVSTVYLLFAEGCSLFTKRELPLLRRWLVRSIFFSQRDVPSLRRGITPLR</sequence>
<keyword evidence="2" id="KW-1185">Reference proteome</keyword>
<gene>
    <name evidence="1" type="ORF">JTE90_026947</name>
</gene>
<reference evidence="1 2" key="1">
    <citation type="journal article" date="2022" name="Nat. Ecol. Evol.">
        <title>A masculinizing supergene underlies an exaggerated male reproductive morph in a spider.</title>
        <authorList>
            <person name="Hendrickx F."/>
            <person name="De Corte Z."/>
            <person name="Sonet G."/>
            <person name="Van Belleghem S.M."/>
            <person name="Kostlbacher S."/>
            <person name="Vangestel C."/>
        </authorList>
    </citation>
    <scope>NUCLEOTIDE SEQUENCE [LARGE SCALE GENOMIC DNA]</scope>
    <source>
        <strain evidence="1">W744_W776</strain>
    </source>
</reference>
<evidence type="ECO:0000313" key="1">
    <source>
        <dbReference type="EMBL" id="KAG8188330.1"/>
    </source>
</evidence>
<name>A0AAV6UXV0_9ARAC</name>
<dbReference type="AlphaFoldDB" id="A0AAV6UXV0"/>